<dbReference type="InterPro" id="IPR022071">
    <property type="entry name" value="Rotavirus_VP1_C"/>
</dbReference>
<evidence type="ECO:0000313" key="3">
    <source>
        <dbReference type="EMBL" id="AGE98882.1"/>
    </source>
</evidence>
<gene>
    <name evidence="3" type="primary">VP1</name>
</gene>
<comment type="catalytic activity">
    <reaction evidence="1">
        <text>RNA(n) + a ribonucleoside 5'-triphosphate = RNA(n+1) + diphosphate</text>
        <dbReference type="Rhea" id="RHEA:21248"/>
        <dbReference type="Rhea" id="RHEA-COMP:14527"/>
        <dbReference type="Rhea" id="RHEA-COMP:17342"/>
        <dbReference type="ChEBI" id="CHEBI:33019"/>
        <dbReference type="ChEBI" id="CHEBI:61557"/>
        <dbReference type="ChEBI" id="CHEBI:140395"/>
        <dbReference type="EC" id="2.7.7.48"/>
    </reaction>
</comment>
<name>M1KI39_9REOV</name>
<keyword evidence="1" id="KW-0548">Nucleotidyltransferase</keyword>
<organism evidence="3 4">
    <name type="scientific">Rotavirus A</name>
    <dbReference type="NCBI Taxonomy" id="28875"/>
    <lineage>
        <taxon>Viruses</taxon>
        <taxon>Riboviria</taxon>
        <taxon>Orthornavirae</taxon>
        <taxon>Duplornaviricota</taxon>
        <taxon>Resentoviricetes</taxon>
        <taxon>Reovirales</taxon>
        <taxon>Sedoreoviridae</taxon>
        <taxon>Rotavirus</taxon>
        <taxon>Rotavirus alphagastroenteritidis</taxon>
    </lineage>
</organism>
<comment type="function">
    <text evidence="1">RNA-directed RNA polymerase that is involved in both transcription and genome replication. Together with VP3 capping enzyme, forms an enzyme complex positioned near the channels situated at each of the five-fold vertices of the core. Following infection, the outermost layer of the virus is lost, leaving a double-layered particle (DLP) made up of the core and VP6 shell. VP1 then catalyzes the transcription of fully conservative plus-strand genomic RNAs that are extruded through the DLP's channels into the cytoplasm where they function as mRNAs for translation of viral proteins. One copy of each of the viral (+)RNAs is also recruited during core assembly, together with newly synthesized polymerase complexes and VP2. The polymerase of these novo-formed particles catalyzes the synthesis of complementary minus-strands leading to dsRNA formation. To do so, the polymerase specifically recognizes and binds 4 bases 5'-UGUG-3' in the conserved 3'-sequence of plus-strand RNA templates. VP2 presumably activates the autoinhibited VP1-RNA complex to coordinate packaging and genome replication. Once dsRNA synthesis is complete, the polymerase switches to the transcriptional mode, thus providing secondary transcription.</text>
</comment>
<comment type="subcellular location">
    <subcellularLocation>
        <location evidence="1">Virion</location>
    </subcellularLocation>
    <text evidence="1">Attached inside the inner capsid as a minor component. Also found in spherical cytoplasmic structures, called virus factories, that appear early after infection and are the site of viral replication and packaging.</text>
</comment>
<dbReference type="GO" id="GO:0003968">
    <property type="term" value="F:RNA-directed RNA polymerase activity"/>
    <property type="evidence" value="ECO:0007669"/>
    <property type="project" value="UniProtKB-KW"/>
</dbReference>
<dbReference type="Proteomes" id="UP000223359">
    <property type="component" value="Genome"/>
</dbReference>
<dbReference type="GO" id="GO:0000166">
    <property type="term" value="F:nucleotide binding"/>
    <property type="evidence" value="ECO:0007669"/>
    <property type="project" value="UniProtKB-KW"/>
</dbReference>
<accession>M1KI39</accession>
<keyword evidence="1" id="KW-0547">Nucleotide-binding</keyword>
<keyword evidence="1" id="KW-0694">RNA-binding</keyword>
<feature type="domain" description="Rotavirus VP1 RNA-directed RNA polymerase C-terminal" evidence="2">
    <location>
        <begin position="1"/>
        <end position="159"/>
    </location>
</feature>
<keyword evidence="1" id="KW-0693">Viral RNA replication</keyword>
<keyword evidence="1" id="KW-0460">Magnesium</keyword>
<proteinExistence type="inferred from homology"/>
<dbReference type="Gene3D" id="3.30.230.140">
    <property type="match status" value="2"/>
</dbReference>
<protein>
    <recommendedName>
        <fullName evidence="1">RNA-directed RNA polymerase</fullName>
        <ecNumber evidence="1">2.7.7.48</ecNumber>
    </recommendedName>
    <alternativeName>
        <fullName evidence="1">Protein VP1</fullName>
    </alternativeName>
</protein>
<reference evidence="3 4" key="1">
    <citation type="journal article" date="2014" name="J. Virol.">
        <title>Analysis of Human Rotaviruses from a Single Location Over an 18-Year Time Span Suggests that Protein Coadaption Influences Gene Constellations.</title>
        <authorList>
            <person name="Zhang S."/>
            <person name="McDonald P.W."/>
            <person name="Thompson T.A."/>
            <person name="Dennis A.F."/>
            <person name="Akopov A."/>
            <person name="Kirkness E.F."/>
            <person name="Patton J.T."/>
            <person name="McDonald S.M."/>
        </authorList>
    </citation>
    <scope>NUCLEOTIDE SEQUENCE [LARGE SCALE GENOMIC DNA]</scope>
    <source>
        <strain evidence="3 4">RVA/Human-wt/USA/DC2032/1974/G1P[8]</strain>
    </source>
</reference>
<comment type="subunit">
    <text evidence="1">Interacts with VP3 (Potential). Interacts with VP2; this interaction activates VP1. Interacts with NSP5; this interaction is probably necessary for the formation of functional virus factories. Interacts with NSP2; this interaction is weak.</text>
</comment>
<dbReference type="EC" id="2.7.7.48" evidence="1"/>
<comment type="cofactor">
    <cofactor evidence="1">
        <name>Mg(2+)</name>
        <dbReference type="ChEBI" id="CHEBI:18420"/>
    </cofactor>
</comment>
<comment type="similarity">
    <text evidence="1">Belongs to the reoviridae RNA-directed RNA polymerase family.</text>
</comment>
<keyword evidence="1 3" id="KW-0696">RNA-directed RNA polymerase</keyword>
<dbReference type="Pfam" id="PF12289">
    <property type="entry name" value="Rotavirus_VP1"/>
    <property type="match status" value="1"/>
</dbReference>
<feature type="non-terminal residue" evidence="3">
    <location>
        <position position="1"/>
    </location>
</feature>
<sequence>FMPTLPDNVQYVIQCIGSRTYQIEDSGSKSSISKLISKYSVYKPSIEELYKVISLREQEIQLYLVSLGVPPVDASTYVGSRIYSQDKYKILESYVYNLLSINYGCYQLFDFNSPDLEKLIRIPFKDKTPAVTFILHLYAKLEIINYAIKNGAWISLFCN</sequence>
<evidence type="ECO:0000259" key="2">
    <source>
        <dbReference type="Pfam" id="PF12289"/>
    </source>
</evidence>
<keyword evidence="1" id="KW-0808">Transferase</keyword>
<evidence type="ECO:0000313" key="4">
    <source>
        <dbReference type="Proteomes" id="UP000223359"/>
    </source>
</evidence>
<keyword evidence="1" id="KW-0946">Virion</keyword>
<dbReference type="EMBL" id="KC580142">
    <property type="protein sequence ID" value="AGE98882.1"/>
    <property type="molecule type" value="Genomic_RNA"/>
</dbReference>
<feature type="non-terminal residue" evidence="3">
    <location>
        <position position="159"/>
    </location>
</feature>
<dbReference type="GO" id="GO:0044423">
    <property type="term" value="C:virion component"/>
    <property type="evidence" value="ECO:0007669"/>
    <property type="project" value="UniProtKB-KW"/>
</dbReference>
<dbReference type="GO" id="GO:0003723">
    <property type="term" value="F:RNA binding"/>
    <property type="evidence" value="ECO:0007669"/>
    <property type="project" value="UniProtKB-KW"/>
</dbReference>
<evidence type="ECO:0000256" key="1">
    <source>
        <dbReference type="RuleBase" id="RU363117"/>
    </source>
</evidence>